<dbReference type="AlphaFoldDB" id="A0A4D8QWK0"/>
<evidence type="ECO:0000313" key="2">
    <source>
        <dbReference type="Proteomes" id="UP000298693"/>
    </source>
</evidence>
<evidence type="ECO:0000313" key="1">
    <source>
        <dbReference type="EMBL" id="QCO13981.1"/>
    </source>
</evidence>
<gene>
    <name evidence="1" type="ORF">D3869_01330</name>
</gene>
<proteinExistence type="predicted"/>
<reference evidence="1 2" key="1">
    <citation type="submission" date="2018-09" db="EMBL/GenBank/DDBJ databases">
        <title>Whole genome based analysis of evolution and adaptive divergence in Indian and Brazilian strains of Azospirillum brasilense.</title>
        <authorList>
            <person name="Singh C."/>
            <person name="Tripathi A.K."/>
        </authorList>
    </citation>
    <scope>NUCLEOTIDE SEQUENCE [LARGE SCALE GENOMIC DNA]</scope>
    <source>
        <strain evidence="1 2">MTCC4039</strain>
    </source>
</reference>
<protein>
    <submittedName>
        <fullName evidence="1">DUF1828 domain-containing protein</fullName>
    </submittedName>
</protein>
<sequence>MNTRISDTDLEAACRSLIKARHTPAGVEVTMPVIYPNGQAVNVLVTVEAGQHVVHDAGAGAMFLTLSGVELTKRLRSRLAQLAHQYGCEFIDGRMSMRCMADQLAVAIVLVANASRVVGDQALRAAAEHAEIFREAVSSRLRELVGTRLREREAIVGSSGREYRVGNIILDRAEKAPIAFVEAVPNQQAVERRVSEFLDLKEEYPEIARESVYDDRVEWENHSLILLKHVSNPVPFSRSELRIKAIAA</sequence>
<dbReference type="EMBL" id="CP032345">
    <property type="protein sequence ID" value="QCO13981.1"/>
    <property type="molecule type" value="Genomic_DNA"/>
</dbReference>
<dbReference type="Proteomes" id="UP000298693">
    <property type="component" value="Chromosome"/>
</dbReference>
<accession>A0A4D8QWK0</accession>
<name>A0A4D8QWK0_AZOBR</name>
<organism evidence="1 2">
    <name type="scientific">Azospirillum brasilense</name>
    <dbReference type="NCBI Taxonomy" id="192"/>
    <lineage>
        <taxon>Bacteria</taxon>
        <taxon>Pseudomonadati</taxon>
        <taxon>Pseudomonadota</taxon>
        <taxon>Alphaproteobacteria</taxon>
        <taxon>Rhodospirillales</taxon>
        <taxon>Azospirillaceae</taxon>
        <taxon>Azospirillum</taxon>
    </lineage>
</organism>